<evidence type="ECO:0000256" key="2">
    <source>
        <dbReference type="SAM" id="SignalP"/>
    </source>
</evidence>
<feature type="compositionally biased region" description="Low complexity" evidence="1">
    <location>
        <begin position="28"/>
        <end position="44"/>
    </location>
</feature>
<evidence type="ECO:0000256" key="1">
    <source>
        <dbReference type="SAM" id="MobiDB-lite"/>
    </source>
</evidence>
<feature type="compositionally biased region" description="Low complexity" evidence="1">
    <location>
        <begin position="53"/>
        <end position="79"/>
    </location>
</feature>
<dbReference type="RefSeq" id="WP_153358236.1">
    <property type="nucleotide sequence ID" value="NZ_JAYKOO010000004.1"/>
</dbReference>
<name>A0A6A8AGN8_9HYPH</name>
<keyword evidence="4" id="KW-1185">Reference proteome</keyword>
<evidence type="ECO:0000313" key="4">
    <source>
        <dbReference type="Proteomes" id="UP000435138"/>
    </source>
</evidence>
<evidence type="ECO:0000313" key="3">
    <source>
        <dbReference type="EMBL" id="MQY48967.1"/>
    </source>
</evidence>
<comment type="caution">
    <text evidence="3">The sequence shown here is derived from an EMBL/GenBank/DDBJ whole genome shotgun (WGS) entry which is preliminary data.</text>
</comment>
<dbReference type="Proteomes" id="UP000435138">
    <property type="component" value="Unassembled WGS sequence"/>
</dbReference>
<protein>
    <recommendedName>
        <fullName evidence="5">Secreted protein</fullName>
    </recommendedName>
</protein>
<feature type="chain" id="PRO_5025407393" description="Secreted protein" evidence="2">
    <location>
        <begin position="31"/>
        <end position="130"/>
    </location>
</feature>
<accession>A0A6A8AGN8</accession>
<organism evidence="3 4">
    <name type="scientific">Endobacterium cereale</name>
    <dbReference type="NCBI Taxonomy" id="2663029"/>
    <lineage>
        <taxon>Bacteria</taxon>
        <taxon>Pseudomonadati</taxon>
        <taxon>Pseudomonadota</taxon>
        <taxon>Alphaproteobacteria</taxon>
        <taxon>Hyphomicrobiales</taxon>
        <taxon>Rhizobiaceae</taxon>
        <taxon>Endobacterium</taxon>
    </lineage>
</organism>
<gene>
    <name evidence="3" type="ORF">GAO09_23320</name>
</gene>
<dbReference type="EMBL" id="WIXI01000049">
    <property type="protein sequence ID" value="MQY48967.1"/>
    <property type="molecule type" value="Genomic_DNA"/>
</dbReference>
<proteinExistence type="predicted"/>
<dbReference type="AlphaFoldDB" id="A0A6A8AGN8"/>
<keyword evidence="2" id="KW-0732">Signal</keyword>
<evidence type="ECO:0008006" key="5">
    <source>
        <dbReference type="Google" id="ProtNLM"/>
    </source>
</evidence>
<sequence length="130" mass="12760">MPVSRLKTLTFLAGATAPALVLMLAAAPGAAQTSAPGTPPSTQSLESNVACNAAGEAEAATPADTDSAAGTAPGNTGSTGWTGGTGGQHTSTNPQGALPESKTWQPPTARGLDLTMPMPKSEPDKTTANC</sequence>
<feature type="compositionally biased region" description="Basic and acidic residues" evidence="1">
    <location>
        <begin position="121"/>
        <end position="130"/>
    </location>
</feature>
<reference evidence="3 4" key="1">
    <citation type="submission" date="2019-11" db="EMBL/GenBank/DDBJ databases">
        <title>Genome analysis of Rhizobacterium cereale a novel genus and species isolated from maize roots in North Spain.</title>
        <authorList>
            <person name="Menendez E."/>
            <person name="Flores-Felix J.D."/>
            <person name="Ramirez-Bahena M.-H."/>
            <person name="Igual J.M."/>
            <person name="Garcia-Fraile P."/>
            <person name="Peix A."/>
            <person name="Velazquez E."/>
        </authorList>
    </citation>
    <scope>NUCLEOTIDE SEQUENCE [LARGE SCALE GENOMIC DNA]</scope>
    <source>
        <strain evidence="3 4">RZME27</strain>
    </source>
</reference>
<feature type="signal peptide" evidence="2">
    <location>
        <begin position="1"/>
        <end position="30"/>
    </location>
</feature>
<feature type="region of interest" description="Disordered" evidence="1">
    <location>
        <begin position="28"/>
        <end position="130"/>
    </location>
</feature>